<accession>A0A2M8Z5E5</accession>
<evidence type="ECO:0000313" key="2">
    <source>
        <dbReference type="EMBL" id="PJJ28650.1"/>
    </source>
</evidence>
<feature type="transmembrane region" description="Helical" evidence="1">
    <location>
        <begin position="41"/>
        <end position="57"/>
    </location>
</feature>
<keyword evidence="1" id="KW-1133">Transmembrane helix</keyword>
<protein>
    <submittedName>
        <fullName evidence="2">Uncharacterized protein</fullName>
    </submittedName>
</protein>
<dbReference type="AlphaFoldDB" id="A0A2M8Z5E5"/>
<dbReference type="Proteomes" id="UP000231092">
    <property type="component" value="Unassembled WGS sequence"/>
</dbReference>
<evidence type="ECO:0000313" key="3">
    <source>
        <dbReference type="Proteomes" id="UP000231092"/>
    </source>
</evidence>
<proteinExistence type="predicted"/>
<dbReference type="RefSeq" id="WP_100305132.1">
    <property type="nucleotide sequence ID" value="NZ_PGET01000001.1"/>
</dbReference>
<evidence type="ECO:0000256" key="1">
    <source>
        <dbReference type="SAM" id="Phobius"/>
    </source>
</evidence>
<keyword evidence="1" id="KW-0812">Transmembrane</keyword>
<dbReference type="EMBL" id="PGET01000001">
    <property type="protein sequence ID" value="PJJ28650.1"/>
    <property type="molecule type" value="Genomic_DNA"/>
</dbReference>
<sequence>MKRKFDYFKYQRYNNKRKKPWRSLKQAIPHKKGLNIRLRKGLLLMILMEAAVFILPYEEIFASNPHEFLPVYREEEVNKESFIEAFWGRKTGETKEQGLSVDWKEGRVTFWQKIERVILQGPD</sequence>
<comment type="caution">
    <text evidence="2">The sequence shown here is derived from an EMBL/GenBank/DDBJ whole genome shotgun (WGS) entry which is preliminary data.</text>
</comment>
<organism evidence="2 3">
    <name type="scientific">[Clostridium] celerecrescens 18A</name>
    <dbReference type="NCBI Taxonomy" id="1286362"/>
    <lineage>
        <taxon>Bacteria</taxon>
        <taxon>Bacillati</taxon>
        <taxon>Bacillota</taxon>
        <taxon>Clostridia</taxon>
        <taxon>Lachnospirales</taxon>
        <taxon>Lachnospiraceae</taxon>
        <taxon>Lacrimispora</taxon>
    </lineage>
</organism>
<dbReference type="OrthoDB" id="1929558at2"/>
<gene>
    <name evidence="2" type="ORF">H171_2167</name>
</gene>
<reference evidence="2 3" key="1">
    <citation type="submission" date="2017-11" db="EMBL/GenBank/DDBJ databases">
        <title>Understudied soil microbes with underappreciated capabilities: Untangling the Clostridium saccharolyticum group.</title>
        <authorList>
            <person name="Leschine S."/>
        </authorList>
    </citation>
    <scope>NUCLEOTIDE SEQUENCE [LARGE SCALE GENOMIC DNA]</scope>
    <source>
        <strain evidence="2 3">18A</strain>
    </source>
</reference>
<name>A0A2M8Z5E5_9FIRM</name>
<keyword evidence="1" id="KW-0472">Membrane</keyword>